<dbReference type="PROSITE" id="PS00600">
    <property type="entry name" value="AA_TRANSFER_CLASS_3"/>
    <property type="match status" value="1"/>
</dbReference>
<gene>
    <name evidence="5" type="ORF">GCM10009111_14000</name>
</gene>
<sequence length="435" mass="47748">MVDLNKIYSDRAARYIPAGAHTYSKGADQFPVNAPSVIERGDGCYIWDANGNQYTDFAMSLGTVVLGHAYQPVLETVRTELNKGVNFVRPSIIEGELAELLCDIIPCAEMVKLAKHGSDVTTGAIKLARAYTGRERVVRCSADPFNSVHDWFIGSTVVDRGVPQAVKDLTLQFEYNNIDSLKCLFEQFPNEIACIIFEPISFIVPHDGFLQEVKDLCEEQGAILIFDEVVSGFRFALGGAQQYSGVTPHLAAFGKAMANGFSVSALAGSKEIMQLGGIEHESERVFLLSTTHGGETHSIAAAIKTINTIKEQNLIEHFWHVGKSLKLGILKAANNSELSNYVHVGGYDCKPAFALLNDKGEACMAMRTLFLQETIKRGLMMPYIVPCLAHTDEVIDHSLNIIEDVFSIIKTALDTGSIEKKIVGPIVKPVFRKFN</sequence>
<dbReference type="PANTHER" id="PTHR43713:SF3">
    <property type="entry name" value="GLUTAMATE-1-SEMIALDEHYDE 2,1-AMINOMUTASE 1, CHLOROPLASTIC-RELATED"/>
    <property type="match status" value="1"/>
</dbReference>
<protein>
    <submittedName>
        <fullName evidence="5">Glutamate-1-semialdehyde 2,1-aminomutase</fullName>
    </submittedName>
</protein>
<dbReference type="Gene3D" id="3.40.640.10">
    <property type="entry name" value="Type I PLP-dependent aspartate aminotransferase-like (Major domain)"/>
    <property type="match status" value="1"/>
</dbReference>
<reference evidence="5 6" key="1">
    <citation type="journal article" date="2019" name="Int. J. Syst. Evol. Microbiol.">
        <title>The Global Catalogue of Microorganisms (GCM) 10K type strain sequencing project: providing services to taxonomists for standard genome sequencing and annotation.</title>
        <authorList>
            <consortium name="The Broad Institute Genomics Platform"/>
            <consortium name="The Broad Institute Genome Sequencing Center for Infectious Disease"/>
            <person name="Wu L."/>
            <person name="Ma J."/>
        </authorList>
    </citation>
    <scope>NUCLEOTIDE SEQUENCE [LARGE SCALE GENOMIC DNA]</scope>
    <source>
        <strain evidence="5 6">JCM 15608</strain>
    </source>
</reference>
<dbReference type="Pfam" id="PF00202">
    <property type="entry name" value="Aminotran_3"/>
    <property type="match status" value="1"/>
</dbReference>
<organism evidence="5 6">
    <name type="scientific">Colwellia asteriadis</name>
    <dbReference type="NCBI Taxonomy" id="517723"/>
    <lineage>
        <taxon>Bacteria</taxon>
        <taxon>Pseudomonadati</taxon>
        <taxon>Pseudomonadota</taxon>
        <taxon>Gammaproteobacteria</taxon>
        <taxon>Alteromonadales</taxon>
        <taxon>Colwelliaceae</taxon>
        <taxon>Colwellia</taxon>
    </lineage>
</organism>
<dbReference type="Proteomes" id="UP001500021">
    <property type="component" value="Unassembled WGS sequence"/>
</dbReference>
<dbReference type="InterPro" id="IPR015422">
    <property type="entry name" value="PyrdxlP-dep_Trfase_small"/>
</dbReference>
<comment type="cofactor">
    <cofactor evidence="1">
        <name>pyridoxal 5'-phosphate</name>
        <dbReference type="ChEBI" id="CHEBI:597326"/>
    </cofactor>
</comment>
<dbReference type="InterPro" id="IPR015424">
    <property type="entry name" value="PyrdxlP-dep_Trfase"/>
</dbReference>
<dbReference type="PANTHER" id="PTHR43713">
    <property type="entry name" value="GLUTAMATE-1-SEMIALDEHYDE 2,1-AMINOMUTASE"/>
    <property type="match status" value="1"/>
</dbReference>
<comment type="similarity">
    <text evidence="4">Belongs to the class-III pyridoxal-phosphate-dependent aminotransferase family.</text>
</comment>
<proteinExistence type="inferred from homology"/>
<accession>A0ABN1L5S9</accession>
<keyword evidence="3" id="KW-0560">Oxidoreductase</keyword>
<evidence type="ECO:0000313" key="6">
    <source>
        <dbReference type="Proteomes" id="UP001500021"/>
    </source>
</evidence>
<evidence type="ECO:0000256" key="3">
    <source>
        <dbReference type="ARBA" id="ARBA00023002"/>
    </source>
</evidence>
<dbReference type="InterPro" id="IPR016160">
    <property type="entry name" value="Ald_DH_CS_CYS"/>
</dbReference>
<dbReference type="EMBL" id="BAAAFA010000004">
    <property type="protein sequence ID" value="GAA0815539.1"/>
    <property type="molecule type" value="Genomic_DNA"/>
</dbReference>
<dbReference type="RefSeq" id="WP_343816604.1">
    <property type="nucleotide sequence ID" value="NZ_BAAAFA010000004.1"/>
</dbReference>
<evidence type="ECO:0000313" key="5">
    <source>
        <dbReference type="EMBL" id="GAA0815539.1"/>
    </source>
</evidence>
<keyword evidence="6" id="KW-1185">Reference proteome</keyword>
<dbReference type="InterPro" id="IPR049704">
    <property type="entry name" value="Aminotrans_3_PPA_site"/>
</dbReference>
<dbReference type="PROSITE" id="PS00070">
    <property type="entry name" value="ALDEHYDE_DEHYDR_CYS"/>
    <property type="match status" value="1"/>
</dbReference>
<evidence type="ECO:0000256" key="2">
    <source>
        <dbReference type="ARBA" id="ARBA00022898"/>
    </source>
</evidence>
<evidence type="ECO:0000256" key="1">
    <source>
        <dbReference type="ARBA" id="ARBA00001933"/>
    </source>
</evidence>
<dbReference type="NCBIfam" id="NF004856">
    <property type="entry name" value="PRK06209.1"/>
    <property type="match status" value="1"/>
</dbReference>
<dbReference type="InterPro" id="IPR005814">
    <property type="entry name" value="Aminotrans_3"/>
</dbReference>
<evidence type="ECO:0000256" key="4">
    <source>
        <dbReference type="RuleBase" id="RU003560"/>
    </source>
</evidence>
<comment type="caution">
    <text evidence="5">The sequence shown here is derived from an EMBL/GenBank/DDBJ whole genome shotgun (WGS) entry which is preliminary data.</text>
</comment>
<name>A0ABN1L5S9_9GAMM</name>
<keyword evidence="2 4" id="KW-0663">Pyridoxal phosphate</keyword>
<dbReference type="Gene3D" id="3.90.1150.10">
    <property type="entry name" value="Aspartate Aminotransferase, domain 1"/>
    <property type="match status" value="1"/>
</dbReference>
<dbReference type="SUPFAM" id="SSF53383">
    <property type="entry name" value="PLP-dependent transferases"/>
    <property type="match status" value="1"/>
</dbReference>
<dbReference type="InterPro" id="IPR015421">
    <property type="entry name" value="PyrdxlP-dep_Trfase_major"/>
</dbReference>